<evidence type="ECO:0008006" key="4">
    <source>
        <dbReference type="Google" id="ProtNLM"/>
    </source>
</evidence>
<name>A0ABW3ZU34_9BACI</name>
<dbReference type="RefSeq" id="WP_382399629.1">
    <property type="nucleotide sequence ID" value="NZ_JBHTNH010000019.1"/>
</dbReference>
<organism evidence="2 3">
    <name type="scientific">Lentibacillus salinarum</name>
    <dbReference type="NCBI Taxonomy" id="446820"/>
    <lineage>
        <taxon>Bacteria</taxon>
        <taxon>Bacillati</taxon>
        <taxon>Bacillota</taxon>
        <taxon>Bacilli</taxon>
        <taxon>Bacillales</taxon>
        <taxon>Bacillaceae</taxon>
        <taxon>Lentibacillus</taxon>
    </lineage>
</organism>
<dbReference type="Proteomes" id="UP001597178">
    <property type="component" value="Unassembled WGS sequence"/>
</dbReference>
<protein>
    <recommendedName>
        <fullName evidence="4">Transposase IS4-like domain-containing protein</fullName>
    </recommendedName>
</protein>
<evidence type="ECO:0000313" key="2">
    <source>
        <dbReference type="EMBL" id="MFD1361754.1"/>
    </source>
</evidence>
<dbReference type="EMBL" id="JBHTNH010000019">
    <property type="protein sequence ID" value="MFD1361754.1"/>
    <property type="molecule type" value="Genomic_DNA"/>
</dbReference>
<reference evidence="3" key="1">
    <citation type="journal article" date="2019" name="Int. J. Syst. Evol. Microbiol.">
        <title>The Global Catalogue of Microorganisms (GCM) 10K type strain sequencing project: providing services to taxonomists for standard genome sequencing and annotation.</title>
        <authorList>
            <consortium name="The Broad Institute Genomics Platform"/>
            <consortium name="The Broad Institute Genome Sequencing Center for Infectious Disease"/>
            <person name="Wu L."/>
            <person name="Ma J."/>
        </authorList>
    </citation>
    <scope>NUCLEOTIDE SEQUENCE [LARGE SCALE GENOMIC DNA]</scope>
    <source>
        <strain evidence="3">CCUG 54822</strain>
    </source>
</reference>
<evidence type="ECO:0000313" key="3">
    <source>
        <dbReference type="Proteomes" id="UP001597178"/>
    </source>
</evidence>
<keyword evidence="1" id="KW-0175">Coiled coil</keyword>
<keyword evidence="3" id="KW-1185">Reference proteome</keyword>
<gene>
    <name evidence="2" type="ORF">ACFQ4A_08810</name>
</gene>
<evidence type="ECO:0000256" key="1">
    <source>
        <dbReference type="SAM" id="Coils"/>
    </source>
</evidence>
<sequence length="236" mass="27424">MATIANICQCSLDDCGLSTIFKESHRDRICGVHNPKEAENERKQREQIAEQLKQELETISQLLDKQHTKAVCKLRVHKVCGRYLCQLKDGRLKLNKQAIRGAERYDGKYLIRTSDDTLSLKDIALGHKQLIEVEQVFRKLKSTLSLRPMYHRLDERIQAYILLNWLALLLIRIAEVETGASWPRLRQELDEIHLGRFSSKNGDLYQRTELTHEQRLIHGRLGIEAPPKIHEMQPKS</sequence>
<proteinExistence type="predicted"/>
<comment type="caution">
    <text evidence="2">The sequence shown here is derived from an EMBL/GenBank/DDBJ whole genome shotgun (WGS) entry which is preliminary data.</text>
</comment>
<accession>A0ABW3ZU34</accession>
<feature type="coiled-coil region" evidence="1">
    <location>
        <begin position="35"/>
        <end position="69"/>
    </location>
</feature>